<evidence type="ECO:0000313" key="2">
    <source>
        <dbReference type="Proteomes" id="UP000619479"/>
    </source>
</evidence>
<reference evidence="1" key="1">
    <citation type="submission" date="2021-01" db="EMBL/GenBank/DDBJ databases">
        <title>Whole genome shotgun sequence of Actinoplanes cyaneus NBRC 14990.</title>
        <authorList>
            <person name="Komaki H."/>
            <person name="Tamura T."/>
        </authorList>
    </citation>
    <scope>NUCLEOTIDE SEQUENCE</scope>
    <source>
        <strain evidence="1">NBRC 14990</strain>
    </source>
</reference>
<organism evidence="1 2">
    <name type="scientific">Actinoplanes cyaneus</name>
    <dbReference type="NCBI Taxonomy" id="52696"/>
    <lineage>
        <taxon>Bacteria</taxon>
        <taxon>Bacillati</taxon>
        <taxon>Actinomycetota</taxon>
        <taxon>Actinomycetes</taxon>
        <taxon>Micromonosporales</taxon>
        <taxon>Micromonosporaceae</taxon>
        <taxon>Actinoplanes</taxon>
    </lineage>
</organism>
<protein>
    <submittedName>
        <fullName evidence="1">Uncharacterized protein</fullName>
    </submittedName>
</protein>
<proteinExistence type="predicted"/>
<comment type="caution">
    <text evidence="1">The sequence shown here is derived from an EMBL/GenBank/DDBJ whole genome shotgun (WGS) entry which is preliminary data.</text>
</comment>
<evidence type="ECO:0000313" key="1">
    <source>
        <dbReference type="EMBL" id="GID70152.1"/>
    </source>
</evidence>
<gene>
    <name evidence="1" type="ORF">Acy02nite_80330</name>
</gene>
<keyword evidence="2" id="KW-1185">Reference proteome</keyword>
<dbReference type="EMBL" id="BOMH01000071">
    <property type="protein sequence ID" value="GID70152.1"/>
    <property type="molecule type" value="Genomic_DNA"/>
</dbReference>
<sequence>MAGENGDGRPAMNERPPLMGLQEIQHLLGLSRQRIQQLTLRADFPPPYQTLAMGRVWLAGDIEAWIRKHRPGRLRR</sequence>
<name>A0A919IRT6_9ACTN</name>
<accession>A0A919IRT6</accession>
<dbReference type="AlphaFoldDB" id="A0A919IRT6"/>
<dbReference type="Proteomes" id="UP000619479">
    <property type="component" value="Unassembled WGS sequence"/>
</dbReference>